<protein>
    <submittedName>
        <fullName evidence="1">Uncharacterized protein</fullName>
    </submittedName>
</protein>
<accession>A0AAU8LXH8</accession>
<proteinExistence type="predicted"/>
<reference evidence="1" key="1">
    <citation type="journal article" date="2024" name="Syst. Appl. Microbiol.">
        <title>First single-strain enrichments of Electrothrix cable bacteria, description of E. aestuarii sp. nov. and E. rattekaaiensis sp. nov., and proposal of a cable bacteria taxonomy following the rules of the SeqCode.</title>
        <authorList>
            <person name="Plum-Jensen L.E."/>
            <person name="Schramm A."/>
            <person name="Marshall I.P.G."/>
        </authorList>
    </citation>
    <scope>NUCLEOTIDE SEQUENCE</scope>
    <source>
        <strain evidence="1">Rat1</strain>
    </source>
</reference>
<sequence>MTTLKRTTSLFKYTNILPYASELFGVHQPLLGWNSKRLEKRFNKGFKNDRTLLLKKLREQFSGIVDVRFDDHDNLLGDVDIQPGILKKSSLRTTGGQVVQKISSHLPPIDLYEQSVWNKVITPETIKTILQEVSVELHKNISSEIDVDKIQDIILRRNKLLEHESSLAGALLFLVEKESYDILKKIFYTSMDRTDQASALLKIISAKDSSEAFLDIENFDPTEKEQLKGVTLSPISVVHLFRQYFFELDTFLGMPESHVWLSPGSSVEIIEEHTRRNRTEKTFESTLDIFTKSETETTVQDEISDAVSEENSRNLNFGASVTATYTSISATSSFDYASSQNNAREKMHKSMREQTRKLSSEIRKNYKSTFKQWFGKFCFRLCKCCRCIQQIFIIEVEFI</sequence>
<dbReference type="KEGG" id="eaj:Q3M24_02190"/>
<reference evidence="1" key="2">
    <citation type="submission" date="2024-06" db="EMBL/GenBank/DDBJ databases">
        <authorList>
            <person name="Plum-Jensen L.E."/>
            <person name="Schramm A."/>
            <person name="Marshall I.P.G."/>
        </authorList>
    </citation>
    <scope>NUCLEOTIDE SEQUENCE</scope>
    <source>
        <strain evidence="1">Rat1</strain>
    </source>
</reference>
<organism evidence="1">
    <name type="scientific">Candidatus Electrothrix aestuarii</name>
    <dbReference type="NCBI Taxonomy" id="3062594"/>
    <lineage>
        <taxon>Bacteria</taxon>
        <taxon>Pseudomonadati</taxon>
        <taxon>Thermodesulfobacteriota</taxon>
        <taxon>Desulfobulbia</taxon>
        <taxon>Desulfobulbales</taxon>
        <taxon>Desulfobulbaceae</taxon>
        <taxon>Candidatus Electrothrix</taxon>
    </lineage>
</organism>
<dbReference type="AlphaFoldDB" id="A0AAU8LXH8"/>
<gene>
    <name evidence="1" type="ORF">Q3M24_02190</name>
</gene>
<evidence type="ECO:0000313" key="1">
    <source>
        <dbReference type="EMBL" id="XCN73584.1"/>
    </source>
</evidence>
<name>A0AAU8LXH8_9BACT</name>
<dbReference type="EMBL" id="CP159373">
    <property type="protein sequence ID" value="XCN73584.1"/>
    <property type="molecule type" value="Genomic_DNA"/>
</dbReference>